<evidence type="ECO:0000313" key="9">
    <source>
        <dbReference type="Proteomes" id="UP000001208"/>
    </source>
</evidence>
<dbReference type="GO" id="GO:0015995">
    <property type="term" value="P:chlorophyll biosynthetic process"/>
    <property type="evidence" value="ECO:0007669"/>
    <property type="project" value="UniProtKB-KW"/>
</dbReference>
<dbReference type="EMBL" id="CP001100">
    <property type="protein sequence ID" value="ACF15055.1"/>
    <property type="molecule type" value="Genomic_DNA"/>
</dbReference>
<evidence type="ECO:0000256" key="5">
    <source>
        <dbReference type="ARBA" id="ARBA00023136"/>
    </source>
</evidence>
<dbReference type="GO" id="GO:0016020">
    <property type="term" value="C:membrane"/>
    <property type="evidence" value="ECO:0007669"/>
    <property type="project" value="UniProtKB-SubCell"/>
</dbReference>
<dbReference type="Pfam" id="PF01040">
    <property type="entry name" value="UbiA"/>
    <property type="match status" value="1"/>
</dbReference>
<dbReference type="InterPro" id="IPR050475">
    <property type="entry name" value="Prenyltransferase_related"/>
</dbReference>
<sequence length="349" mass="38497">MKEVPNKTFSSNQSDSVPSNINRFHEKYRLPDIDGSKKLEKRLFSSSGIRKGVGGVQQVKISKVELLIKFLKPITWIPVIWSFICGCVASGLFGWENLLDLKFWLGVLLTGPLVSGTCQMLNDYFDRDIDSINEPTRPIPAGDISLRNATLLIIVWSVMSVAVALYIHPFIAAHVVLGIINAHLYSANPIKLKKRIWAGNIIVAFSYLVYPWLAGEVAYSGTISTPSLIVSLLYAFSSTGTMTINDFKSTEGDTRVGIRTLPVVYGERKAAIMASVMIDIGQVIAAAYMVFLGEWINGVIIIAFIIPQIVLQRQLIESPATRDVWYNAIAQNFLVAGMLVCALAISNIQ</sequence>
<keyword evidence="9" id="KW-1185">Reference proteome</keyword>
<dbReference type="NCBIfam" id="TIGR01476">
    <property type="entry name" value="chlor_syn_BchG"/>
    <property type="match status" value="1"/>
</dbReference>
<dbReference type="RefSeq" id="WP_012501137.1">
    <property type="nucleotide sequence ID" value="NC_011026.1"/>
</dbReference>
<reference evidence="8 9" key="1">
    <citation type="submission" date="2008-06" db="EMBL/GenBank/DDBJ databases">
        <title>Complete sequence of Chloroherpeton thalassium ATCC 35110.</title>
        <authorList>
            <consortium name="US DOE Joint Genome Institute"/>
            <person name="Lucas S."/>
            <person name="Copeland A."/>
            <person name="Lapidus A."/>
            <person name="Glavina del Rio T."/>
            <person name="Dalin E."/>
            <person name="Tice H."/>
            <person name="Bruce D."/>
            <person name="Goodwin L."/>
            <person name="Pitluck S."/>
            <person name="Schmutz J."/>
            <person name="Larimer F."/>
            <person name="Land M."/>
            <person name="Hauser L."/>
            <person name="Kyrpides N."/>
            <person name="Mikhailova N."/>
            <person name="Liu Z."/>
            <person name="Li T."/>
            <person name="Zhao F."/>
            <person name="Overmann J."/>
            <person name="Bryant D.A."/>
            <person name="Richardson P."/>
        </authorList>
    </citation>
    <scope>NUCLEOTIDE SEQUENCE [LARGE SCALE GENOMIC DNA]</scope>
    <source>
        <strain evidence="9">ATCC 35110 / GB-78</strain>
    </source>
</reference>
<dbReference type="PANTHER" id="PTHR42723:SF1">
    <property type="entry name" value="CHLOROPHYLL SYNTHASE, CHLOROPLASTIC"/>
    <property type="match status" value="1"/>
</dbReference>
<evidence type="ECO:0000256" key="4">
    <source>
        <dbReference type="ARBA" id="ARBA00022989"/>
    </source>
</evidence>
<dbReference type="AlphaFoldDB" id="B3QY89"/>
<feature type="transmembrane region" description="Helical" evidence="7">
    <location>
        <begin position="324"/>
        <end position="345"/>
    </location>
</feature>
<evidence type="ECO:0000256" key="6">
    <source>
        <dbReference type="ARBA" id="ARBA00023171"/>
    </source>
</evidence>
<evidence type="ECO:0000313" key="8">
    <source>
        <dbReference type="EMBL" id="ACF15055.1"/>
    </source>
</evidence>
<feature type="transmembrane region" description="Helical" evidence="7">
    <location>
        <begin position="196"/>
        <end position="213"/>
    </location>
</feature>
<dbReference type="CDD" id="cd13958">
    <property type="entry name" value="PT_UbiA_chlorophyll"/>
    <property type="match status" value="1"/>
</dbReference>
<dbReference type="HOGENOM" id="CLU_042598_0_0_10"/>
<keyword evidence="2" id="KW-1003">Cell membrane</keyword>
<feature type="transmembrane region" description="Helical" evidence="7">
    <location>
        <begin position="74"/>
        <end position="95"/>
    </location>
</feature>
<keyword evidence="4 7" id="KW-1133">Transmembrane helix</keyword>
<proteinExistence type="predicted"/>
<dbReference type="InterPro" id="IPR000537">
    <property type="entry name" value="UbiA_prenyltransferase"/>
</dbReference>
<dbReference type="InterPro" id="IPR044878">
    <property type="entry name" value="UbiA_sf"/>
</dbReference>
<dbReference type="GO" id="GO:0016765">
    <property type="term" value="F:transferase activity, transferring alkyl or aryl (other than methyl) groups"/>
    <property type="evidence" value="ECO:0007669"/>
    <property type="project" value="InterPro"/>
</dbReference>
<feature type="transmembrane region" description="Helical" evidence="7">
    <location>
        <begin position="295"/>
        <end position="312"/>
    </location>
</feature>
<dbReference type="InterPro" id="IPR006372">
    <property type="entry name" value="Chl_synth"/>
</dbReference>
<dbReference type="PANTHER" id="PTHR42723">
    <property type="entry name" value="CHLOROPHYLL SYNTHASE"/>
    <property type="match status" value="1"/>
</dbReference>
<gene>
    <name evidence="8" type="ordered locus">Ctha_2606</name>
</gene>
<feature type="transmembrane region" description="Helical" evidence="7">
    <location>
        <begin position="219"/>
        <end position="236"/>
    </location>
</feature>
<keyword evidence="3 7" id="KW-0812">Transmembrane</keyword>
<keyword evidence="6" id="KW-0149">Chlorophyll biosynthesis</keyword>
<keyword evidence="5 7" id="KW-0472">Membrane</keyword>
<evidence type="ECO:0000256" key="1">
    <source>
        <dbReference type="ARBA" id="ARBA00004141"/>
    </source>
</evidence>
<dbReference type="eggNOG" id="COG0382">
    <property type="taxonomic scope" value="Bacteria"/>
</dbReference>
<dbReference type="NCBIfam" id="NF005742">
    <property type="entry name" value="PRK07566.1"/>
    <property type="match status" value="1"/>
</dbReference>
<accession>B3QY89</accession>
<evidence type="ECO:0000256" key="7">
    <source>
        <dbReference type="SAM" id="Phobius"/>
    </source>
</evidence>
<dbReference type="Gene3D" id="1.10.357.140">
    <property type="entry name" value="UbiA prenyltransferase"/>
    <property type="match status" value="1"/>
</dbReference>
<dbReference type="KEGG" id="cts:Ctha_2606"/>
<dbReference type="OrthoDB" id="596828at2"/>
<evidence type="ECO:0000256" key="3">
    <source>
        <dbReference type="ARBA" id="ARBA00022692"/>
    </source>
</evidence>
<protein>
    <submittedName>
        <fullName evidence="8">Bacteriochlorophyll/chlorophyll synthetase</fullName>
    </submittedName>
</protein>
<dbReference type="STRING" id="517418.Ctha_2606"/>
<feature type="transmembrane region" description="Helical" evidence="7">
    <location>
        <begin position="153"/>
        <end position="184"/>
    </location>
</feature>
<comment type="subcellular location">
    <subcellularLocation>
        <location evidence="1">Membrane</location>
        <topology evidence="1">Multi-pass membrane protein</topology>
    </subcellularLocation>
</comment>
<name>B3QY89_CHLT3</name>
<organism evidence="8 9">
    <name type="scientific">Chloroherpeton thalassium (strain ATCC 35110 / GB-78)</name>
    <dbReference type="NCBI Taxonomy" id="517418"/>
    <lineage>
        <taxon>Bacteria</taxon>
        <taxon>Pseudomonadati</taxon>
        <taxon>Chlorobiota</taxon>
        <taxon>Chlorobiia</taxon>
        <taxon>Chlorobiales</taxon>
        <taxon>Chloroherpetonaceae</taxon>
        <taxon>Chloroherpeton</taxon>
    </lineage>
</organism>
<evidence type="ECO:0000256" key="2">
    <source>
        <dbReference type="ARBA" id="ARBA00022475"/>
    </source>
</evidence>
<dbReference type="Proteomes" id="UP000001208">
    <property type="component" value="Chromosome"/>
</dbReference>